<dbReference type="InterPro" id="IPR003591">
    <property type="entry name" value="Leu-rich_rpt_typical-subtyp"/>
</dbReference>
<dbReference type="Gene3D" id="1.10.510.10">
    <property type="entry name" value="Transferase(Phosphotransferase) domain 1"/>
    <property type="match status" value="1"/>
</dbReference>
<evidence type="ECO:0000256" key="7">
    <source>
        <dbReference type="ARBA" id="ARBA00009592"/>
    </source>
</evidence>
<dbReference type="SMART" id="SM00365">
    <property type="entry name" value="LRR_SD22"/>
    <property type="match status" value="13"/>
</dbReference>
<feature type="transmembrane region" description="Helical" evidence="32">
    <location>
        <begin position="6"/>
        <end position="23"/>
    </location>
</feature>
<dbReference type="GO" id="GO:0005524">
    <property type="term" value="F:ATP binding"/>
    <property type="evidence" value="ECO:0007669"/>
    <property type="project" value="UniProtKB-UniRule"/>
</dbReference>
<dbReference type="SMART" id="SM00369">
    <property type="entry name" value="LRR_TYP"/>
    <property type="match status" value="16"/>
</dbReference>
<dbReference type="Pfam" id="PF00560">
    <property type="entry name" value="LRR_1"/>
    <property type="match status" value="7"/>
</dbReference>
<dbReference type="PROSITE" id="PS50011">
    <property type="entry name" value="PROTEIN_KINASE_DOM"/>
    <property type="match status" value="1"/>
</dbReference>
<evidence type="ECO:0000256" key="17">
    <source>
        <dbReference type="ARBA" id="ARBA00022737"/>
    </source>
</evidence>
<dbReference type="STRING" id="4536.A0A0E0GX96"/>
<evidence type="ECO:0000256" key="27">
    <source>
        <dbReference type="ARBA" id="ARBA00048679"/>
    </source>
</evidence>
<dbReference type="EnsemblPlants" id="ONIVA04G00860.3">
    <property type="protein sequence ID" value="ONIVA04G00860.3"/>
    <property type="gene ID" value="ONIVA04G00860"/>
</dbReference>
<comment type="cofactor">
    <cofactor evidence="2">
        <name>Mg(2+)</name>
        <dbReference type="ChEBI" id="CHEBI:18420"/>
    </cofactor>
</comment>
<dbReference type="InterPro" id="IPR013210">
    <property type="entry name" value="LRR_N_plant-typ"/>
</dbReference>
<dbReference type="Pfam" id="PF00069">
    <property type="entry name" value="Pkinase"/>
    <property type="match status" value="1"/>
</dbReference>
<feature type="transmembrane region" description="Helical" evidence="32">
    <location>
        <begin position="641"/>
        <end position="666"/>
    </location>
</feature>
<dbReference type="InterPro" id="IPR000719">
    <property type="entry name" value="Prot_kinase_dom"/>
</dbReference>
<dbReference type="Pfam" id="PF08263">
    <property type="entry name" value="LRRNT_2"/>
    <property type="match status" value="2"/>
</dbReference>
<evidence type="ECO:0000256" key="14">
    <source>
        <dbReference type="ARBA" id="ARBA00022679"/>
    </source>
</evidence>
<evidence type="ECO:0000256" key="6">
    <source>
        <dbReference type="ARBA" id="ARBA00008684"/>
    </source>
</evidence>
<evidence type="ECO:0000256" key="8">
    <source>
        <dbReference type="ARBA" id="ARBA00012513"/>
    </source>
</evidence>
<dbReference type="Gene3D" id="3.80.10.10">
    <property type="entry name" value="Ribonuclease Inhibitor"/>
    <property type="match status" value="5"/>
</dbReference>
<evidence type="ECO:0000256" key="5">
    <source>
        <dbReference type="ARBA" id="ARBA00004479"/>
    </source>
</evidence>
<dbReference type="InterPro" id="IPR032675">
    <property type="entry name" value="LRR_dom_sf"/>
</dbReference>
<feature type="transmembrane region" description="Helical" evidence="32">
    <location>
        <begin position="1751"/>
        <end position="1774"/>
    </location>
</feature>
<keyword evidence="20" id="KW-0256">Endoplasmic reticulum</keyword>
<dbReference type="PROSITE" id="PS00107">
    <property type="entry name" value="PROTEIN_KINASE_ATP"/>
    <property type="match status" value="1"/>
</dbReference>
<dbReference type="eggNOG" id="KOG0619">
    <property type="taxonomic scope" value="Eukaryota"/>
</dbReference>
<evidence type="ECO:0000256" key="29">
    <source>
        <dbReference type="ARBA" id="ARBA00056628"/>
    </source>
</evidence>
<keyword evidence="9" id="KW-1003">Cell membrane</keyword>
<comment type="cofactor">
    <cofactor evidence="1">
        <name>Mn(2+)</name>
        <dbReference type="ChEBI" id="CHEBI:29035"/>
    </cofactor>
</comment>
<reference evidence="34" key="1">
    <citation type="submission" date="2015-04" db="UniProtKB">
        <authorList>
            <consortium name="EnsemblPlants"/>
        </authorList>
    </citation>
    <scope>IDENTIFICATION</scope>
    <source>
        <strain evidence="34">SL10</strain>
    </source>
</reference>
<dbReference type="Proteomes" id="UP000006591">
    <property type="component" value="Chromosome 4"/>
</dbReference>
<keyword evidence="18 31" id="KW-0547">Nucleotide-binding</keyword>
<organism evidence="34">
    <name type="scientific">Oryza nivara</name>
    <name type="common">Indian wild rice</name>
    <name type="synonym">Oryza sativa f. spontanea</name>
    <dbReference type="NCBI Taxonomy" id="4536"/>
    <lineage>
        <taxon>Eukaryota</taxon>
        <taxon>Viridiplantae</taxon>
        <taxon>Streptophyta</taxon>
        <taxon>Embryophyta</taxon>
        <taxon>Tracheophyta</taxon>
        <taxon>Spermatophyta</taxon>
        <taxon>Magnoliopsida</taxon>
        <taxon>Liliopsida</taxon>
        <taxon>Poales</taxon>
        <taxon>Poaceae</taxon>
        <taxon>BOP clade</taxon>
        <taxon>Oryzoideae</taxon>
        <taxon>Oryzeae</taxon>
        <taxon>Oryzinae</taxon>
        <taxon>Oryza</taxon>
    </lineage>
</organism>
<keyword evidence="17" id="KW-0677">Repeat</keyword>
<evidence type="ECO:0000256" key="9">
    <source>
        <dbReference type="ARBA" id="ARBA00022475"/>
    </source>
</evidence>
<evidence type="ECO:0000256" key="4">
    <source>
        <dbReference type="ARBA" id="ARBA00004389"/>
    </source>
</evidence>
<dbReference type="SUPFAM" id="SSF56112">
    <property type="entry name" value="Protein kinase-like (PK-like)"/>
    <property type="match status" value="1"/>
</dbReference>
<dbReference type="PROSITE" id="PS51450">
    <property type="entry name" value="LRR"/>
    <property type="match status" value="1"/>
</dbReference>
<evidence type="ECO:0000256" key="28">
    <source>
        <dbReference type="ARBA" id="ARBA00054320"/>
    </source>
</evidence>
<keyword evidence="24" id="KW-0675">Receptor</keyword>
<evidence type="ECO:0000256" key="31">
    <source>
        <dbReference type="PROSITE-ProRule" id="PRU10141"/>
    </source>
</evidence>
<evidence type="ECO:0000313" key="34">
    <source>
        <dbReference type="EnsemblPlants" id="ONIVA04G00860.3"/>
    </source>
</evidence>
<keyword evidence="14" id="KW-0808">Transferase</keyword>
<keyword evidence="11" id="KW-0597">Phosphoprotein</keyword>
<dbReference type="FunFam" id="1.10.510.10:FF:000358">
    <property type="entry name" value="Putative leucine-rich repeat receptor-like serine/threonine-protein kinase"/>
    <property type="match status" value="1"/>
</dbReference>
<dbReference type="FunFam" id="3.30.200.20:FF:000432">
    <property type="entry name" value="LRR receptor-like serine/threonine-protein kinase EFR"/>
    <property type="match status" value="1"/>
</dbReference>
<evidence type="ECO:0000256" key="2">
    <source>
        <dbReference type="ARBA" id="ARBA00001946"/>
    </source>
</evidence>
<dbReference type="Gene3D" id="3.30.200.20">
    <property type="entry name" value="Phosphorylase Kinase, domain 1"/>
    <property type="match status" value="1"/>
</dbReference>
<evidence type="ECO:0000256" key="30">
    <source>
        <dbReference type="ARBA" id="ARBA00072040"/>
    </source>
</evidence>
<dbReference type="SUPFAM" id="SSF52058">
    <property type="entry name" value="L domain-like"/>
    <property type="match status" value="3"/>
</dbReference>
<evidence type="ECO:0000256" key="25">
    <source>
        <dbReference type="ARBA" id="ARBA00023180"/>
    </source>
</evidence>
<evidence type="ECO:0000256" key="20">
    <source>
        <dbReference type="ARBA" id="ARBA00022824"/>
    </source>
</evidence>
<evidence type="ECO:0000256" key="24">
    <source>
        <dbReference type="ARBA" id="ARBA00023170"/>
    </source>
</evidence>
<dbReference type="FunFam" id="3.80.10.10:FF:000288">
    <property type="entry name" value="LRR receptor-like serine/threonine-protein kinase EFR"/>
    <property type="match status" value="1"/>
</dbReference>
<accession>A0A0E0GX96</accession>
<dbReference type="PANTHER" id="PTHR27000">
    <property type="entry name" value="LEUCINE-RICH REPEAT RECEPTOR-LIKE PROTEIN KINASE FAMILY PROTEIN-RELATED"/>
    <property type="match status" value="1"/>
</dbReference>
<comment type="similarity">
    <text evidence="6">Belongs to the protein kinase superfamily. Ser/Thr protein kinase family.</text>
</comment>
<dbReference type="FunFam" id="3.80.10.10:FF:000111">
    <property type="entry name" value="LRR receptor-like serine/threonine-protein kinase ERECTA"/>
    <property type="match status" value="1"/>
</dbReference>
<dbReference type="FunFam" id="3.80.10.10:FF:000095">
    <property type="entry name" value="LRR receptor-like serine/threonine-protein kinase GSO1"/>
    <property type="match status" value="2"/>
</dbReference>
<evidence type="ECO:0000256" key="13">
    <source>
        <dbReference type="ARBA" id="ARBA00022626"/>
    </source>
</evidence>
<dbReference type="GO" id="GO:0005886">
    <property type="term" value="C:plasma membrane"/>
    <property type="evidence" value="ECO:0007669"/>
    <property type="project" value="UniProtKB-SubCell"/>
</dbReference>
<sequence length="1799" mass="196960">MSTSLHYLSGTLLVVCTALFLLIDTTKSQSATHSNYTDHDALLIFKSLITDDPMAALSSWNQGSSVCSWAGVRCNRQGRVSVLDVQSLNLAGQISPDIGNLSALQSIYLQKNRFIGNIPDQLGRLSLLETLNGSSNHFSGSIPSGLTNCTHLVTLDLSANSITGMIPISFHSLQNLKMLKLGQNQLTGAIPPSLGNMSLLTTLDASTNTIAGEIPKELGHLRHLQYFDLSINNLTGTVPRQLYNISNLAFFAVAMNKLHGEIPNDISLGLPKLHIFIVCYNKLTGHIPPSLHNITKIHSIRISHNFLTGKVPPGLQRLSKLVWYNIGFNQIVHTTSILDDLTNSTKLEYLGIYENQIVGKIPDSIGNLSSSLENLYIGGNRITGHIPPMIGRLTRLTLLNMTDNLLDGEIPLEISYLKDLNALGLSGNNLSGPIPTQFGNLTALTMLDISKNRLAGSIPKELGHLSHILSLDLSCNNLNGSIPDTVFSLTSLSSILNMSYNALTGVIPEGIGRLGNIVAIDLSYNLLDGSIPTSIGKCQSIQSLSMCGNAISGVIPREIKNLKGLQILDLSNNRLVGGIPEGLEKLQALQKLNLSFNDLKGLVPSGGIFKNSSAVDIHGNVELYNMESTGFRSYSKHHRNLVVVLAVPIASTITLLIFVGVMFMLWKSKCLRIDVTKVGTVIDDSILKRKLYPLVSYEELFHATENFNERNLVGIGSFSSVYKAVLHDTSPFAVKVLDLNKIGATNSWVAECEILSTIRHRNLVKLVTLCSSIDFTGNEFRALVYEFMTNGSLEDWIHGPRRHEDSERGLSAVEVLSIAIDIASALEYMHDGSCRAGQVVHCDIKPSNVLLDGDMTAKIGDFGLARLHTQTCVRDEESVSTTHNMKGTIGYIPPEYGYGTKTSTSGDVYSYGIMLLEMITGKSPVDQMFEGEMNLEKWVRVSIPHQADEVVDKRFLITGSEESSADGQQQQQVDTVDSKLLLETLLVPMVDVALCCVRESPGSRISMHDALSRLKRINEKFLKSLAVCRSCSDGERHALLRRIQPLIGPEFSSNGRLDWHEAVDCCRWEGVTCSVAGRRREAAGGRRVVSLSLPGVGIAGAVDAAVLAPFTALEKLDLSGNQITSFSAANRSDMVVGAVLNNLTALTELHLAGNEITTTGWISNLTSLQVIDMSSNKLHELNAPIYTGICGLHQLKYLSVGFNMIQGVINPCLGKLQHLVYLDMGSNFLTGEIGQNLLSNLTRVEQVHLGDNNLTGTFDFSSLANNSELHSIVLSNNYKLEIETELVRWTPLFQLEYLNLSNSIVNKRSNGIIPTFLSAQVSLSGIDLSICSLQGRIPSSMLLYNVSLGFLLLRGNSMDFLDTGNLGANVTSSMEVLDLSNNMISMPMPYNLGSLFPYLKYLDMSSNMLHGGVPSLAEAVSSLQVLDLSFNRLDGEISPEFIGNASILTSLLLSHNDLTGPMPPFHWIPGQLIHLSIENNQLSGGLPPLLMNCTNLENLNVRNNRLSGVIPVGLLNFEKLGALLLGGNQFHGVIPWDICLNNNLHFIDLSNNRFSGEIPGCLYSVFWSELPMYYEDDPFGNITQRRQTYVEFTTKGESLTYMGMPLELMTGIDLSMNRLSGTIPSPIGFLRQLKSLNLSHNKLVGSIPDTFMYLLEMESMDLSHNHLNGSVPVELANLSFLSFFSVAYNNLSGEIPFESQLCTLNGTAFEGNENLCGKIVDKICLMNSNHSHDSDDEMHQLLSTDTMDTPLIYWSFVAGSFAIGFWGIIALLIWNTTFRSRLCSFMDGCMSKMGWILVP</sequence>
<evidence type="ECO:0000256" key="26">
    <source>
        <dbReference type="ARBA" id="ARBA00047899"/>
    </source>
</evidence>
<dbReference type="InterPro" id="IPR011009">
    <property type="entry name" value="Kinase-like_dom_sf"/>
</dbReference>
<dbReference type="InterPro" id="IPR001611">
    <property type="entry name" value="Leu-rich_rpt"/>
</dbReference>
<evidence type="ECO:0000259" key="33">
    <source>
        <dbReference type="PROSITE" id="PS50011"/>
    </source>
</evidence>
<keyword evidence="25" id="KW-0325">Glycoprotein</keyword>
<comment type="function">
    <text evidence="29">The processed protein kinase Xa21 chain released by protein cleavage after X.oryzae pv. oryzae protein Ax21 detection translocates into the nucleus where it can bind and regulate WRKY62, a transcription factor. Confers resistance to the bacterial pathogen X.oryzae pv. oryzae (Xoo).</text>
</comment>
<keyword evidence="10" id="KW-0723">Serine/threonine-protein kinase</keyword>
<dbReference type="SUPFAM" id="SSF52047">
    <property type="entry name" value="RNI-like"/>
    <property type="match status" value="1"/>
</dbReference>
<evidence type="ECO:0000256" key="1">
    <source>
        <dbReference type="ARBA" id="ARBA00001936"/>
    </source>
</evidence>
<evidence type="ECO:0000256" key="32">
    <source>
        <dbReference type="SAM" id="Phobius"/>
    </source>
</evidence>
<evidence type="ECO:0000256" key="3">
    <source>
        <dbReference type="ARBA" id="ARBA00004162"/>
    </source>
</evidence>
<keyword evidence="13" id="KW-1070">Brassinosteroid signaling pathway</keyword>
<keyword evidence="12" id="KW-0433">Leucine-rich repeat</keyword>
<reference evidence="34" key="2">
    <citation type="submission" date="2018-04" db="EMBL/GenBank/DDBJ databases">
        <title>OnivRS2 (Oryza nivara Reference Sequence Version 2).</title>
        <authorList>
            <person name="Zhang J."/>
            <person name="Kudrna D."/>
            <person name="Lee S."/>
            <person name="Talag J."/>
            <person name="Rajasekar S."/>
            <person name="Welchert J."/>
            <person name="Hsing Y.-I."/>
            <person name="Wing R.A."/>
        </authorList>
    </citation>
    <scope>NUCLEOTIDE SEQUENCE [LARGE SCALE GENOMIC DNA]</scope>
    <source>
        <strain evidence="34">SL10</strain>
    </source>
</reference>
<protein>
    <recommendedName>
        <fullName evidence="30">Receptor kinase-like protein Xa21</fullName>
        <ecNumber evidence="8">2.7.11.1</ecNumber>
    </recommendedName>
</protein>
<dbReference type="Gramene" id="ONIVA04G00860.3">
    <property type="protein sequence ID" value="ONIVA04G00860.3"/>
    <property type="gene ID" value="ONIVA04G00860"/>
</dbReference>
<dbReference type="PRINTS" id="PR00019">
    <property type="entry name" value="LEURICHRPT"/>
</dbReference>
<evidence type="ECO:0000256" key="23">
    <source>
        <dbReference type="ARBA" id="ARBA00023136"/>
    </source>
</evidence>
<evidence type="ECO:0000256" key="15">
    <source>
        <dbReference type="ARBA" id="ARBA00022692"/>
    </source>
</evidence>
<evidence type="ECO:0000256" key="19">
    <source>
        <dbReference type="ARBA" id="ARBA00022777"/>
    </source>
</evidence>
<dbReference type="Pfam" id="PF13855">
    <property type="entry name" value="LRR_8"/>
    <property type="match status" value="3"/>
</dbReference>
<evidence type="ECO:0000256" key="12">
    <source>
        <dbReference type="ARBA" id="ARBA00022614"/>
    </source>
</evidence>
<comment type="function">
    <text evidence="28">Receptor kinase that detects X.oryzae pv. oryzae protein Ax21 to promote innate immunity. Following X.oryzae pv. oryzae protein Ax21 detection, undergoes cleavage, releasing the processed protein kinase Xa21 chain.</text>
</comment>
<dbReference type="InterPro" id="IPR008271">
    <property type="entry name" value="Ser/Thr_kinase_AS"/>
</dbReference>
<feature type="domain" description="Protein kinase" evidence="33">
    <location>
        <begin position="707"/>
        <end position="1022"/>
    </location>
</feature>
<dbReference type="SMART" id="SM00220">
    <property type="entry name" value="S_TKc"/>
    <property type="match status" value="1"/>
</dbReference>
<comment type="catalytic activity">
    <reaction evidence="27">
        <text>L-seryl-[protein] + ATP = O-phospho-L-seryl-[protein] + ADP + H(+)</text>
        <dbReference type="Rhea" id="RHEA:17989"/>
        <dbReference type="Rhea" id="RHEA-COMP:9863"/>
        <dbReference type="Rhea" id="RHEA-COMP:11604"/>
        <dbReference type="ChEBI" id="CHEBI:15378"/>
        <dbReference type="ChEBI" id="CHEBI:29999"/>
        <dbReference type="ChEBI" id="CHEBI:30616"/>
        <dbReference type="ChEBI" id="CHEBI:83421"/>
        <dbReference type="ChEBI" id="CHEBI:456216"/>
        <dbReference type="EC" id="2.7.11.1"/>
    </reaction>
</comment>
<comment type="similarity">
    <text evidence="7">Belongs to the RLP family.</text>
</comment>
<feature type="binding site" evidence="31">
    <location>
        <position position="735"/>
    </location>
    <ligand>
        <name>ATP</name>
        <dbReference type="ChEBI" id="CHEBI:30616"/>
    </ligand>
</feature>
<keyword evidence="35" id="KW-1185">Reference proteome</keyword>
<evidence type="ECO:0000256" key="18">
    <source>
        <dbReference type="ARBA" id="ARBA00022741"/>
    </source>
</evidence>
<dbReference type="PROSITE" id="PS00108">
    <property type="entry name" value="PROTEIN_KINASE_ST"/>
    <property type="match status" value="1"/>
</dbReference>
<dbReference type="PANTHER" id="PTHR27000:SF781">
    <property type="entry name" value="PROTEIN KINASE DOMAIN-CONTAINING PROTEIN"/>
    <property type="match status" value="1"/>
</dbReference>
<keyword evidence="15 32" id="KW-0812">Transmembrane</keyword>
<evidence type="ECO:0000256" key="21">
    <source>
        <dbReference type="ARBA" id="ARBA00022840"/>
    </source>
</evidence>
<evidence type="ECO:0000256" key="16">
    <source>
        <dbReference type="ARBA" id="ARBA00022729"/>
    </source>
</evidence>
<name>A0A0E0GX96_ORYNI</name>
<comment type="catalytic activity">
    <reaction evidence="26">
        <text>L-threonyl-[protein] + ATP = O-phospho-L-threonyl-[protein] + ADP + H(+)</text>
        <dbReference type="Rhea" id="RHEA:46608"/>
        <dbReference type="Rhea" id="RHEA-COMP:11060"/>
        <dbReference type="Rhea" id="RHEA-COMP:11605"/>
        <dbReference type="ChEBI" id="CHEBI:15378"/>
        <dbReference type="ChEBI" id="CHEBI:30013"/>
        <dbReference type="ChEBI" id="CHEBI:30616"/>
        <dbReference type="ChEBI" id="CHEBI:61977"/>
        <dbReference type="ChEBI" id="CHEBI:456216"/>
        <dbReference type="EC" id="2.7.11.1"/>
    </reaction>
</comment>
<keyword evidence="16" id="KW-0732">Signal</keyword>
<comment type="subcellular location">
    <subcellularLocation>
        <location evidence="3">Cell membrane</location>
        <topology evidence="3">Single-pass membrane protein</topology>
    </subcellularLocation>
    <subcellularLocation>
        <location evidence="4">Endoplasmic reticulum membrane</location>
        <topology evidence="4">Single-pass membrane protein</topology>
    </subcellularLocation>
    <subcellularLocation>
        <location evidence="5">Membrane</location>
        <topology evidence="5">Single-pass type I membrane protein</topology>
    </subcellularLocation>
</comment>
<proteinExistence type="inferred from homology"/>
<evidence type="ECO:0000313" key="35">
    <source>
        <dbReference type="Proteomes" id="UP000006591"/>
    </source>
</evidence>
<keyword evidence="21 31" id="KW-0067">ATP-binding</keyword>
<keyword evidence="23 32" id="KW-0472">Membrane</keyword>
<dbReference type="GO" id="GO:0004674">
    <property type="term" value="F:protein serine/threonine kinase activity"/>
    <property type="evidence" value="ECO:0007669"/>
    <property type="project" value="UniProtKB-KW"/>
</dbReference>
<evidence type="ECO:0000256" key="10">
    <source>
        <dbReference type="ARBA" id="ARBA00022527"/>
    </source>
</evidence>
<dbReference type="InterPro" id="IPR017441">
    <property type="entry name" value="Protein_kinase_ATP_BS"/>
</dbReference>
<dbReference type="EC" id="2.7.11.1" evidence="8"/>
<dbReference type="GO" id="GO:0009742">
    <property type="term" value="P:brassinosteroid mediated signaling pathway"/>
    <property type="evidence" value="ECO:0007669"/>
    <property type="project" value="UniProtKB-KW"/>
</dbReference>
<keyword evidence="19" id="KW-0418">Kinase</keyword>
<keyword evidence="22 32" id="KW-1133">Transmembrane helix</keyword>
<dbReference type="GO" id="GO:0005789">
    <property type="term" value="C:endoplasmic reticulum membrane"/>
    <property type="evidence" value="ECO:0007669"/>
    <property type="project" value="UniProtKB-SubCell"/>
</dbReference>
<evidence type="ECO:0000256" key="11">
    <source>
        <dbReference type="ARBA" id="ARBA00022553"/>
    </source>
</evidence>
<evidence type="ECO:0000256" key="22">
    <source>
        <dbReference type="ARBA" id="ARBA00022989"/>
    </source>
</evidence>